<name>A0A8S1H286_9PELO</name>
<evidence type="ECO:0000313" key="3">
    <source>
        <dbReference type="Proteomes" id="UP000835052"/>
    </source>
</evidence>
<feature type="region of interest" description="Disordered" evidence="1">
    <location>
        <begin position="34"/>
        <end position="62"/>
    </location>
</feature>
<dbReference type="AlphaFoldDB" id="A0A8S1H286"/>
<feature type="compositionally biased region" description="Basic and acidic residues" evidence="1">
    <location>
        <begin position="35"/>
        <end position="51"/>
    </location>
</feature>
<accession>A0A8S1H286</accession>
<evidence type="ECO:0000256" key="1">
    <source>
        <dbReference type="SAM" id="MobiDB-lite"/>
    </source>
</evidence>
<organism evidence="2 3">
    <name type="scientific">Caenorhabditis auriculariae</name>
    <dbReference type="NCBI Taxonomy" id="2777116"/>
    <lineage>
        <taxon>Eukaryota</taxon>
        <taxon>Metazoa</taxon>
        <taxon>Ecdysozoa</taxon>
        <taxon>Nematoda</taxon>
        <taxon>Chromadorea</taxon>
        <taxon>Rhabditida</taxon>
        <taxon>Rhabditina</taxon>
        <taxon>Rhabditomorpha</taxon>
        <taxon>Rhabditoidea</taxon>
        <taxon>Rhabditidae</taxon>
        <taxon>Peloderinae</taxon>
        <taxon>Caenorhabditis</taxon>
    </lineage>
</organism>
<proteinExistence type="predicted"/>
<feature type="region of interest" description="Disordered" evidence="1">
    <location>
        <begin position="86"/>
        <end position="118"/>
    </location>
</feature>
<dbReference type="Proteomes" id="UP000835052">
    <property type="component" value="Unassembled WGS sequence"/>
</dbReference>
<gene>
    <name evidence="2" type="ORF">CAUJ_LOCUS5540</name>
</gene>
<reference evidence="2" key="1">
    <citation type="submission" date="2020-10" db="EMBL/GenBank/DDBJ databases">
        <authorList>
            <person name="Kikuchi T."/>
        </authorList>
    </citation>
    <scope>NUCLEOTIDE SEQUENCE</scope>
    <source>
        <strain evidence="2">NKZ352</strain>
    </source>
</reference>
<comment type="caution">
    <text evidence="2">The sequence shown here is derived from an EMBL/GenBank/DDBJ whole genome shotgun (WGS) entry which is preliminary data.</text>
</comment>
<keyword evidence="3" id="KW-1185">Reference proteome</keyword>
<protein>
    <submittedName>
        <fullName evidence="2">Uncharacterized protein</fullName>
    </submittedName>
</protein>
<feature type="compositionally biased region" description="Basic residues" evidence="1">
    <location>
        <begin position="86"/>
        <end position="95"/>
    </location>
</feature>
<sequence length="142" mass="15670">MISRKPVAKEPPNRLIMVQSNEKTLETTAGWTVREGGERLRGTESGGRDATSRPLLRRPRRRRRRRLTALLEGEELLLRERRSIPRSHHSARVIPRRGASTSAATAIAAGGGGSPPQARAYCGSSLRRRVLQGAVLSGRQMD</sequence>
<dbReference type="EMBL" id="CAJGYM010000011">
    <property type="protein sequence ID" value="CAD6189621.1"/>
    <property type="molecule type" value="Genomic_DNA"/>
</dbReference>
<evidence type="ECO:0000313" key="2">
    <source>
        <dbReference type="EMBL" id="CAD6189621.1"/>
    </source>
</evidence>
<feature type="compositionally biased region" description="Low complexity" evidence="1">
    <location>
        <begin position="96"/>
        <end position="108"/>
    </location>
</feature>